<accession>A0A8D5UEB9</accession>
<gene>
    <name evidence="1" type="ORF">JIR001_02800</name>
</gene>
<sequence>MVKEQEIAYWLFQLLVEDLEKMDEEERVVKRLEVLDETLDILMKSGEGFKVRVERADLDWRAKGESEMENASSAENNTIQISVEDWENLLEACEAVLNFLEYDQRKMRDVQQATPDFPWDKRAYMINKLADHLREALIRIDEDLG</sequence>
<dbReference type="EMBL" id="AP024601">
    <property type="protein sequence ID" value="BCU80497.1"/>
    <property type="molecule type" value="Genomic_DNA"/>
</dbReference>
<dbReference type="AlphaFoldDB" id="A0A8D5UEB9"/>
<evidence type="ECO:0000313" key="2">
    <source>
        <dbReference type="Proteomes" id="UP000677436"/>
    </source>
</evidence>
<keyword evidence="2" id="KW-1185">Reference proteome</keyword>
<reference evidence="1" key="2">
    <citation type="journal article" date="2021" name="Microbiol. Resour. Announc.">
        <title>Complete Genome Sequence of Polycladomyces abyssicola JIR-001T, Isolated from Hemipelagic Sediment in Deep Seawater.</title>
        <authorList>
            <person name="Tsubouchi T."/>
            <person name="Kaneko Y."/>
        </authorList>
    </citation>
    <scope>NUCLEOTIDE SEQUENCE</scope>
    <source>
        <strain evidence="1">JIR-001</strain>
    </source>
</reference>
<name>A0A8D5UEB9_9BACL</name>
<proteinExistence type="predicted"/>
<protein>
    <submittedName>
        <fullName evidence="1">Uncharacterized protein</fullName>
    </submittedName>
</protein>
<evidence type="ECO:0000313" key="1">
    <source>
        <dbReference type="EMBL" id="BCU80497.1"/>
    </source>
</evidence>
<reference evidence="1" key="1">
    <citation type="journal article" date="2013" name="Int. J. Syst. Evol. Microbiol.">
        <title>Polycladomyces abyssicola gen. nov., sp. nov., a thermophilic filamentous bacterium isolated from hemipelagic sediment.</title>
        <authorList>
            <person name="Tsubouchi T."/>
            <person name="Shimane Y."/>
            <person name="Mori K."/>
            <person name="Usui K."/>
            <person name="Hiraki T."/>
            <person name="Tame A."/>
            <person name="Uematsu K."/>
            <person name="Maruyama T."/>
            <person name="Hatada Y."/>
        </authorList>
    </citation>
    <scope>NUCLEOTIDE SEQUENCE</scope>
    <source>
        <strain evidence="1">JIR-001</strain>
    </source>
</reference>
<organism evidence="1 2">
    <name type="scientific">Polycladomyces abyssicola</name>
    <dbReference type="NCBI Taxonomy" id="1125966"/>
    <lineage>
        <taxon>Bacteria</taxon>
        <taxon>Bacillati</taxon>
        <taxon>Bacillota</taxon>
        <taxon>Bacilli</taxon>
        <taxon>Bacillales</taxon>
        <taxon>Thermoactinomycetaceae</taxon>
        <taxon>Polycladomyces</taxon>
    </lineage>
</organism>
<dbReference type="KEGG" id="pabs:JIR001_02800"/>
<dbReference type="RefSeq" id="WP_212773866.1">
    <property type="nucleotide sequence ID" value="NZ_AP024601.1"/>
</dbReference>
<dbReference type="Proteomes" id="UP000677436">
    <property type="component" value="Chromosome"/>
</dbReference>